<name>A0A380MMM4_9GAMM</name>
<dbReference type="Proteomes" id="UP000254601">
    <property type="component" value="Unassembled WGS sequence"/>
</dbReference>
<gene>
    <name evidence="2" type="ORF">NCTC13337_00450</name>
</gene>
<evidence type="ECO:0000313" key="2">
    <source>
        <dbReference type="EMBL" id="SUO93885.1"/>
    </source>
</evidence>
<proteinExistence type="predicted"/>
<dbReference type="Gene3D" id="2.60.40.10">
    <property type="entry name" value="Immunoglobulins"/>
    <property type="match status" value="1"/>
</dbReference>
<protein>
    <submittedName>
        <fullName evidence="2">Uncharacterized protein</fullName>
    </submittedName>
</protein>
<evidence type="ECO:0000313" key="3">
    <source>
        <dbReference type="Proteomes" id="UP000254601"/>
    </source>
</evidence>
<dbReference type="InterPro" id="IPR013783">
    <property type="entry name" value="Ig-like_fold"/>
</dbReference>
<feature type="region of interest" description="Disordered" evidence="1">
    <location>
        <begin position="400"/>
        <end position="435"/>
    </location>
</feature>
<feature type="compositionally biased region" description="Basic residues" evidence="1">
    <location>
        <begin position="425"/>
        <end position="435"/>
    </location>
</feature>
<dbReference type="OrthoDB" id="6660240at2"/>
<feature type="compositionally biased region" description="Polar residues" evidence="1">
    <location>
        <begin position="307"/>
        <end position="316"/>
    </location>
</feature>
<keyword evidence="3" id="KW-1185">Reference proteome</keyword>
<dbReference type="RefSeq" id="WP_115305840.1">
    <property type="nucleotide sequence ID" value="NZ_UHIC01000001.1"/>
</dbReference>
<feature type="region of interest" description="Disordered" evidence="1">
    <location>
        <begin position="277"/>
        <end position="339"/>
    </location>
</feature>
<evidence type="ECO:0000256" key="1">
    <source>
        <dbReference type="SAM" id="MobiDB-lite"/>
    </source>
</evidence>
<sequence>MKNITVKLHGKDQTLGELNVRTHTGQPEIIQAQKDVNYEFYDDATGVAPDHIVTKREGNDLYVSFEEEGQNPDLIIEDFYGNNDQGLIGLAENGEYYYYVPDTGEVAQYVTNLTPGMIEGQALGGSSFVVPFWLALPAAASIPFAAGLAGLASIGAIAAVASSNGSDSNNKDASTSQTGNSTAAVTGVELGGSADDGYLNAKEVGGQDSVSVPVTIGLNGDVKEGDTVTIDVNGTLSTHTVTADEANAHSITASVDIPSSQDGTVVVKASVTATATGNTPAANSAQDDVIVDTGVPGDVNGDKTPNGADNDSTTQDGAPKVSIKDGGDNALNPTDLDSGKATAEISIPANTKAGDSLVVSTPDGEQTIPVTQEMIDAGKTEVSFTPKADGENNEVTAYVKDPAGNESAKGKDASTSQTGKQHSCSNRRRTWWFGG</sequence>
<reference evidence="2 3" key="1">
    <citation type="submission" date="2018-06" db="EMBL/GenBank/DDBJ databases">
        <authorList>
            <consortium name="Pathogen Informatics"/>
            <person name="Doyle S."/>
        </authorList>
    </citation>
    <scope>NUCLEOTIDE SEQUENCE [LARGE SCALE GENOMIC DNA]</scope>
    <source>
        <strain evidence="2 3">NCTC13337</strain>
    </source>
</reference>
<dbReference type="AlphaFoldDB" id="A0A380MMM4"/>
<dbReference type="EMBL" id="UHIC01000001">
    <property type="protein sequence ID" value="SUO93885.1"/>
    <property type="molecule type" value="Genomic_DNA"/>
</dbReference>
<feature type="compositionally biased region" description="Polar residues" evidence="1">
    <location>
        <begin position="413"/>
        <end position="424"/>
    </location>
</feature>
<organism evidence="2 3">
    <name type="scientific">Suttonella ornithocola</name>
    <dbReference type="NCBI Taxonomy" id="279832"/>
    <lineage>
        <taxon>Bacteria</taxon>
        <taxon>Pseudomonadati</taxon>
        <taxon>Pseudomonadota</taxon>
        <taxon>Gammaproteobacteria</taxon>
        <taxon>Cardiobacteriales</taxon>
        <taxon>Cardiobacteriaceae</taxon>
        <taxon>Suttonella</taxon>
    </lineage>
</organism>
<accession>A0A380MMM4</accession>